<dbReference type="RefSeq" id="WP_069833476.1">
    <property type="nucleotide sequence ID" value="NZ_MDGQ01000002.1"/>
</dbReference>
<evidence type="ECO:0000313" key="2">
    <source>
        <dbReference type="Proteomes" id="UP000095552"/>
    </source>
</evidence>
<comment type="caution">
    <text evidence="1">The sequence shown here is derived from an EMBL/GenBank/DDBJ whole genome shotgun (WGS) entry which is preliminary data.</text>
</comment>
<evidence type="ECO:0000313" key="1">
    <source>
        <dbReference type="EMBL" id="OEK07493.1"/>
    </source>
</evidence>
<name>A0A1E5T7Y9_9BACT</name>
<keyword evidence="2" id="KW-1185">Reference proteome</keyword>
<dbReference type="OrthoDB" id="9941734at2"/>
<organism evidence="1 2">
    <name type="scientific">Roseivirga misakiensis</name>
    <dbReference type="NCBI Taxonomy" id="1563681"/>
    <lineage>
        <taxon>Bacteria</taxon>
        <taxon>Pseudomonadati</taxon>
        <taxon>Bacteroidota</taxon>
        <taxon>Cytophagia</taxon>
        <taxon>Cytophagales</taxon>
        <taxon>Roseivirgaceae</taxon>
        <taxon>Roseivirga</taxon>
    </lineage>
</organism>
<dbReference type="Proteomes" id="UP000095552">
    <property type="component" value="Unassembled WGS sequence"/>
</dbReference>
<protein>
    <submittedName>
        <fullName evidence="1">Uncharacterized protein</fullName>
    </submittedName>
</protein>
<dbReference type="EMBL" id="MDGQ01000002">
    <property type="protein sequence ID" value="OEK07493.1"/>
    <property type="molecule type" value="Genomic_DNA"/>
</dbReference>
<accession>A0A1E5T7Y9</accession>
<gene>
    <name evidence="1" type="ORF">BFP71_00365</name>
</gene>
<reference evidence="1 2" key="1">
    <citation type="submission" date="2016-08" db="EMBL/GenBank/DDBJ databases">
        <title>Draft genome of Fabibacter sp. strain SK-8.</title>
        <authorList>
            <person name="Wong S.-K."/>
            <person name="Hamasaki K."/>
            <person name="Yoshizawa S."/>
        </authorList>
    </citation>
    <scope>NUCLEOTIDE SEQUENCE [LARGE SCALE GENOMIC DNA]</scope>
    <source>
        <strain evidence="1 2">SK-8</strain>
    </source>
</reference>
<dbReference type="STRING" id="1563681.BFP71_00365"/>
<sequence length="156" mass="17332">MIKKALCLFVVLLFTFPLYGQREFNPKNILLIYKNGEKKRTFLNSGREVICKLKTGERIKGVLLVFDDYLLVGDQEITLNTIQFIKPNGKLVQSNVNSIGRNSLRSAAMGGDALSPLGLVNMGVNLGLSMALTGKRRLASKGWKFKVVELGKLPFN</sequence>
<dbReference type="AlphaFoldDB" id="A0A1E5T7Y9"/>
<proteinExistence type="predicted"/>